<evidence type="ECO:0008006" key="5">
    <source>
        <dbReference type="Google" id="ProtNLM"/>
    </source>
</evidence>
<dbReference type="EMBL" id="AP017928">
    <property type="protein sequence ID" value="BBA32033.1"/>
    <property type="molecule type" value="Genomic_DNA"/>
</dbReference>
<keyword evidence="2" id="KW-0732">Signal</keyword>
<evidence type="ECO:0000256" key="2">
    <source>
        <dbReference type="SAM" id="SignalP"/>
    </source>
</evidence>
<dbReference type="RefSeq" id="WP_119627896.1">
    <property type="nucleotide sequence ID" value="NZ_AP017928.1"/>
</dbReference>
<dbReference type="OrthoDB" id="5562841at2"/>
<feature type="signal peptide" evidence="2">
    <location>
        <begin position="1"/>
        <end position="23"/>
    </location>
</feature>
<protein>
    <recommendedName>
        <fullName evidence="5">DUF4412 domain-containing protein</fullName>
    </recommendedName>
</protein>
<feature type="chain" id="PRO_5013398349" description="DUF4412 domain-containing protein" evidence="2">
    <location>
        <begin position="24"/>
        <end position="273"/>
    </location>
</feature>
<proteinExistence type="predicted"/>
<dbReference type="KEGG" id="mmai:sS8_0063"/>
<gene>
    <name evidence="3" type="ORF">sS8_0063</name>
</gene>
<name>A0A286T5N2_9GAMM</name>
<evidence type="ECO:0000313" key="4">
    <source>
        <dbReference type="Proteomes" id="UP000266313"/>
    </source>
</evidence>
<organism evidence="3 4">
    <name type="scientific">Methylocaldum marinum</name>
    <dbReference type="NCBI Taxonomy" id="1432792"/>
    <lineage>
        <taxon>Bacteria</taxon>
        <taxon>Pseudomonadati</taxon>
        <taxon>Pseudomonadota</taxon>
        <taxon>Gammaproteobacteria</taxon>
        <taxon>Methylococcales</taxon>
        <taxon>Methylococcaceae</taxon>
        <taxon>Methylocaldum</taxon>
    </lineage>
</organism>
<dbReference type="Proteomes" id="UP000266313">
    <property type="component" value="Chromosome"/>
</dbReference>
<reference evidence="3 4" key="1">
    <citation type="submission" date="2016-12" db="EMBL/GenBank/DDBJ databases">
        <title>Genome sequencing of Methylocaldum marinum.</title>
        <authorList>
            <person name="Takeuchi M."/>
            <person name="Kamagata Y."/>
            <person name="Hiraoka S."/>
            <person name="Oshima K."/>
            <person name="Hattori M."/>
            <person name="Iwasaki W."/>
        </authorList>
    </citation>
    <scope>NUCLEOTIDE SEQUENCE [LARGE SCALE GENOMIC DNA]</scope>
    <source>
        <strain evidence="3 4">S8</strain>
    </source>
</reference>
<keyword evidence="4" id="KW-1185">Reference proteome</keyword>
<dbReference type="AlphaFoldDB" id="A0A286T5N2"/>
<sequence>MQHRKLFRLVFAANLTWLAPVNADSTIEFNVEEGQKTAVQPIVIKDGQIMVKGAGGDRNLDIFYQRADERLVLIDHKKRRFTPITEQQIDRMARQAQDIQPLLQGFGDQLRKLPPKQRAKWEEMLGGISIDHIGSADNPVNDSRLVKTGRAKQVAGINCEQLEVLQGSTKLAELCLANPSSMQLSADDYATIRSLLSFTQRLAAKAQGFASQFGISVPPIQFSDLAGVPVEMVDLSGKHPTVMALNRITDSISPDESPRVPSGYQAQDLTFWR</sequence>
<evidence type="ECO:0000313" key="3">
    <source>
        <dbReference type="EMBL" id="BBA32033.1"/>
    </source>
</evidence>
<feature type="region of interest" description="Disordered" evidence="1">
    <location>
        <begin position="252"/>
        <end position="273"/>
    </location>
</feature>
<accession>A0A286T5N2</accession>
<feature type="compositionally biased region" description="Polar residues" evidence="1">
    <location>
        <begin position="264"/>
        <end position="273"/>
    </location>
</feature>
<evidence type="ECO:0000256" key="1">
    <source>
        <dbReference type="SAM" id="MobiDB-lite"/>
    </source>
</evidence>